<evidence type="ECO:0000313" key="1">
    <source>
        <dbReference type="EMBL" id="CAF1531780.1"/>
    </source>
</evidence>
<proteinExistence type="predicted"/>
<reference evidence="1" key="1">
    <citation type="submission" date="2021-02" db="EMBL/GenBank/DDBJ databases">
        <authorList>
            <person name="Nowell W R."/>
        </authorList>
    </citation>
    <scope>NUCLEOTIDE SEQUENCE</scope>
</reference>
<organism evidence="1 2">
    <name type="scientific">Adineta ricciae</name>
    <name type="common">Rotifer</name>
    <dbReference type="NCBI Taxonomy" id="249248"/>
    <lineage>
        <taxon>Eukaryota</taxon>
        <taxon>Metazoa</taxon>
        <taxon>Spiralia</taxon>
        <taxon>Gnathifera</taxon>
        <taxon>Rotifera</taxon>
        <taxon>Eurotatoria</taxon>
        <taxon>Bdelloidea</taxon>
        <taxon>Adinetida</taxon>
        <taxon>Adinetidae</taxon>
        <taxon>Adineta</taxon>
    </lineage>
</organism>
<gene>
    <name evidence="1" type="ORF">EDS130_LOCUS44628</name>
</gene>
<dbReference type="EMBL" id="CAJNOJ010000892">
    <property type="protein sequence ID" value="CAF1531780.1"/>
    <property type="molecule type" value="Genomic_DNA"/>
</dbReference>
<dbReference type="AlphaFoldDB" id="A0A815VE75"/>
<feature type="non-terminal residue" evidence="1">
    <location>
        <position position="1"/>
    </location>
</feature>
<evidence type="ECO:0000313" key="2">
    <source>
        <dbReference type="Proteomes" id="UP000663852"/>
    </source>
</evidence>
<comment type="caution">
    <text evidence="1">The sequence shown here is derived from an EMBL/GenBank/DDBJ whole genome shotgun (WGS) entry which is preliminary data.</text>
</comment>
<name>A0A815VE75_ADIRI</name>
<accession>A0A815VE75</accession>
<protein>
    <submittedName>
        <fullName evidence="1">Uncharacterized protein</fullName>
    </submittedName>
</protein>
<dbReference type="Proteomes" id="UP000663852">
    <property type="component" value="Unassembled WGS sequence"/>
</dbReference>
<sequence length="42" mass="5269">MVKPIYNELRNAFLIKQRNYYRRFLGPWKKKLSFRKHQSNKA</sequence>